<keyword evidence="2 6" id="KW-0121">Carboxypeptidase</keyword>
<gene>
    <name evidence="7" type="ORF">CI238_05977</name>
</gene>
<comment type="similarity">
    <text evidence="1 6">Belongs to the peptidase S10 family.</text>
</comment>
<dbReference type="Pfam" id="PF00450">
    <property type="entry name" value="Peptidase_S10"/>
    <property type="match status" value="1"/>
</dbReference>
<proteinExistence type="inferred from homology"/>
<keyword evidence="8" id="KW-1185">Reference proteome</keyword>
<dbReference type="PROSITE" id="PS00131">
    <property type="entry name" value="CARBOXYPEPT_SER_SER"/>
    <property type="match status" value="1"/>
</dbReference>
<dbReference type="Gene3D" id="1.10.287.410">
    <property type="match status" value="1"/>
</dbReference>
<organism evidence="7 8">
    <name type="scientific">Colletotrichum incanum</name>
    <name type="common">Soybean anthracnose fungus</name>
    <dbReference type="NCBI Taxonomy" id="1573173"/>
    <lineage>
        <taxon>Eukaryota</taxon>
        <taxon>Fungi</taxon>
        <taxon>Dikarya</taxon>
        <taxon>Ascomycota</taxon>
        <taxon>Pezizomycotina</taxon>
        <taxon>Sordariomycetes</taxon>
        <taxon>Hypocreomycetidae</taxon>
        <taxon>Glomerellales</taxon>
        <taxon>Glomerellaceae</taxon>
        <taxon>Colletotrichum</taxon>
        <taxon>Colletotrichum spaethianum species complex</taxon>
    </lineage>
</organism>
<dbReference type="InterPro" id="IPR033124">
    <property type="entry name" value="Ser_caboxypep_his_AS"/>
</dbReference>
<dbReference type="InterPro" id="IPR018202">
    <property type="entry name" value="Ser_caboxypep_ser_AS"/>
</dbReference>
<dbReference type="InterPro" id="IPR001563">
    <property type="entry name" value="Peptidase_S10"/>
</dbReference>
<dbReference type="PANTHER" id="PTHR11802">
    <property type="entry name" value="SERINE PROTEASE FAMILY S10 SERINE CARBOXYPEPTIDASE"/>
    <property type="match status" value="1"/>
</dbReference>
<dbReference type="STRING" id="1573173.A0A167DAE6"/>
<evidence type="ECO:0000256" key="4">
    <source>
        <dbReference type="ARBA" id="ARBA00022801"/>
    </source>
</evidence>
<evidence type="ECO:0000313" key="7">
    <source>
        <dbReference type="EMBL" id="KZL83610.1"/>
    </source>
</evidence>
<keyword evidence="4 6" id="KW-0378">Hydrolase</keyword>
<evidence type="ECO:0000256" key="2">
    <source>
        <dbReference type="ARBA" id="ARBA00022645"/>
    </source>
</evidence>
<dbReference type="Gene3D" id="3.40.50.1820">
    <property type="entry name" value="alpha/beta hydrolase"/>
    <property type="match status" value="1"/>
</dbReference>
<comment type="caution">
    <text evidence="7">The sequence shown here is derived from an EMBL/GenBank/DDBJ whole genome shotgun (WGS) entry which is preliminary data.</text>
</comment>
<keyword evidence="5" id="KW-0325">Glycoprotein</keyword>
<dbReference type="InterPro" id="IPR029058">
    <property type="entry name" value="AB_hydrolase_fold"/>
</dbReference>
<keyword evidence="3 6" id="KW-0645">Protease</keyword>
<protein>
    <recommendedName>
        <fullName evidence="6">Carboxypeptidase</fullName>
        <ecNumber evidence="6">3.4.16.-</ecNumber>
    </recommendedName>
</protein>
<dbReference type="EMBL" id="LFIW01001090">
    <property type="protein sequence ID" value="KZL83610.1"/>
    <property type="molecule type" value="Genomic_DNA"/>
</dbReference>
<dbReference type="GO" id="GO:0000324">
    <property type="term" value="C:fungal-type vacuole"/>
    <property type="evidence" value="ECO:0007669"/>
    <property type="project" value="TreeGrafter"/>
</dbReference>
<sequence length="551" mass="60441">LTFSSLHQTSGSFSRFSSIDLITHKLRPQLVGRYTDMVRFTSLAVSGLALFTGIASAVATQKDVESPEFTTFSVPEHPHHAIRIKEQSDEICNAGSRQWTGWLDTGGKHLFFWYFESLNDPEKDPLSLWMTGGPGGSGLVGLMLELGPCLINDNGTGTVHNPYAWNSNSSMIFVDQPAGTGLSYFDKDIVPPVTSYTAAEDMNIFLRIFYKAFPHLATQPFHIVGESYGGHYIPTLAAEIVHYNTESPAPDFKVPLASVLIGNGYVSPADTTWGFYETLCTTKPGVPEPVFNSSSCAKIAAALPRCMYLQEACYKYPDTIICGAAGGFCFENIDLLYYQDVKTGGRNPFDITRPCETENICYGAGEGIETYINSDRIRAALEIPKEVGKNFSLISVDVNRAFELAGDTFLSTEAQVKYILESGIDVLIYNGDFDLACNTAGNIRWTNKLSWAGQVEFNAKELEPWFAVKGGESVRAGKWKQVTKPAKGGRETKFAFVTVEGSGHMVPLDQPEVGLQMVRNWLFGEFGKASKGGVEVHLVGNEEGQFVSLEL</sequence>
<dbReference type="PRINTS" id="PR00724">
    <property type="entry name" value="CRBOXYPTASEC"/>
</dbReference>
<evidence type="ECO:0000256" key="1">
    <source>
        <dbReference type="ARBA" id="ARBA00009431"/>
    </source>
</evidence>
<dbReference type="GO" id="GO:0006508">
    <property type="term" value="P:proteolysis"/>
    <property type="evidence" value="ECO:0007669"/>
    <property type="project" value="UniProtKB-KW"/>
</dbReference>
<dbReference type="Proteomes" id="UP000076584">
    <property type="component" value="Unassembled WGS sequence"/>
</dbReference>
<evidence type="ECO:0000256" key="3">
    <source>
        <dbReference type="ARBA" id="ARBA00022670"/>
    </source>
</evidence>
<accession>A0A167DAE6</accession>
<dbReference type="EC" id="3.4.16.-" evidence="6"/>
<reference evidence="7 8" key="1">
    <citation type="submission" date="2015-06" db="EMBL/GenBank/DDBJ databases">
        <title>Survival trade-offs in plant roots during colonization by closely related pathogenic and mutualistic fungi.</title>
        <authorList>
            <person name="Hacquard S."/>
            <person name="Kracher B."/>
            <person name="Hiruma K."/>
            <person name="Weinman A."/>
            <person name="Muench P."/>
            <person name="Garrido Oter R."/>
            <person name="Ver Loren van Themaat E."/>
            <person name="Dallerey J.-F."/>
            <person name="Damm U."/>
            <person name="Henrissat B."/>
            <person name="Lespinet O."/>
            <person name="Thon M."/>
            <person name="Kemen E."/>
            <person name="McHardy A.C."/>
            <person name="Schulze-Lefert P."/>
            <person name="O'Connell R.J."/>
        </authorList>
    </citation>
    <scope>NUCLEOTIDE SEQUENCE [LARGE SCALE GENOMIC DNA]</scope>
    <source>
        <strain evidence="7 8">MAFF 238704</strain>
    </source>
</reference>
<dbReference type="AlphaFoldDB" id="A0A167DAE6"/>
<dbReference type="PANTHER" id="PTHR11802:SF432">
    <property type="entry name" value="Y, PUTATIVE-RELATED"/>
    <property type="match status" value="1"/>
</dbReference>
<dbReference type="SUPFAM" id="SSF53474">
    <property type="entry name" value="alpha/beta-Hydrolases"/>
    <property type="match status" value="1"/>
</dbReference>
<feature type="non-terminal residue" evidence="7">
    <location>
        <position position="1"/>
    </location>
</feature>
<dbReference type="PROSITE" id="PS00560">
    <property type="entry name" value="CARBOXYPEPT_SER_HIS"/>
    <property type="match status" value="1"/>
</dbReference>
<evidence type="ECO:0000256" key="6">
    <source>
        <dbReference type="RuleBase" id="RU361156"/>
    </source>
</evidence>
<evidence type="ECO:0000313" key="8">
    <source>
        <dbReference type="Proteomes" id="UP000076584"/>
    </source>
</evidence>
<dbReference type="GO" id="GO:0004185">
    <property type="term" value="F:serine-type carboxypeptidase activity"/>
    <property type="evidence" value="ECO:0007669"/>
    <property type="project" value="UniProtKB-UniRule"/>
</dbReference>
<evidence type="ECO:0000256" key="5">
    <source>
        <dbReference type="ARBA" id="ARBA00023180"/>
    </source>
</evidence>
<name>A0A167DAE6_COLIC</name>